<keyword evidence="2" id="KW-1133">Transmembrane helix</keyword>
<evidence type="ECO:0000256" key="1">
    <source>
        <dbReference type="SAM" id="MobiDB-lite"/>
    </source>
</evidence>
<protein>
    <submittedName>
        <fullName evidence="3">Uncharacterized protein</fullName>
    </submittedName>
</protein>
<accession>A0AAW0GI84</accession>
<sequence length="340" mass="36069">MPVHDYTPASTITTPPRFGYPQTTENSLLHLRDGVLVSTTTIIPSGTPTTTIFTGDGSPPVPIAAIVGGTVAGVLLAVTVVTAWMLWGRSIKREQRKQKRELLRALEVRENTRRNASSSGRGTPLGFSPASTMSKQKRAIKFGDERKPTGILKSSSTSDVTTASHARSASMNGTAYSRVPANPSPLSRSTSSAPPSIRSSPVSTPSKSPIALPPVPPIPRIPSIPMAPPVNTKIRLHLPEDTQPTPTLHHQPSSLSSDSVYSTPNSSFVEVEPTPPPQPRIPSGLIAAALGPPNEGKKFSFLNYLPPSRWTSNSEGPSRLSQFSSDSETSRPTSGVGYAS</sequence>
<evidence type="ECO:0000313" key="4">
    <source>
        <dbReference type="Proteomes" id="UP001385951"/>
    </source>
</evidence>
<evidence type="ECO:0000256" key="2">
    <source>
        <dbReference type="SAM" id="Phobius"/>
    </source>
</evidence>
<evidence type="ECO:0000313" key="3">
    <source>
        <dbReference type="EMBL" id="KAK7693051.1"/>
    </source>
</evidence>
<feature type="compositionally biased region" description="Polar residues" evidence="1">
    <location>
        <begin position="309"/>
        <end position="333"/>
    </location>
</feature>
<reference evidence="3 4" key="1">
    <citation type="submission" date="2022-09" db="EMBL/GenBank/DDBJ databases">
        <authorList>
            <person name="Palmer J.M."/>
        </authorList>
    </citation>
    <scope>NUCLEOTIDE SEQUENCE [LARGE SCALE GENOMIC DNA]</scope>
    <source>
        <strain evidence="3 4">DSM 7382</strain>
    </source>
</reference>
<gene>
    <name evidence="3" type="ORF">QCA50_002616</name>
</gene>
<feature type="region of interest" description="Disordered" evidence="1">
    <location>
        <begin position="111"/>
        <end position="216"/>
    </location>
</feature>
<name>A0AAW0GI84_9APHY</name>
<feature type="compositionally biased region" description="Low complexity" evidence="1">
    <location>
        <begin position="184"/>
        <end position="210"/>
    </location>
</feature>
<organism evidence="3 4">
    <name type="scientific">Cerrena zonata</name>
    <dbReference type="NCBI Taxonomy" id="2478898"/>
    <lineage>
        <taxon>Eukaryota</taxon>
        <taxon>Fungi</taxon>
        <taxon>Dikarya</taxon>
        <taxon>Basidiomycota</taxon>
        <taxon>Agaricomycotina</taxon>
        <taxon>Agaricomycetes</taxon>
        <taxon>Polyporales</taxon>
        <taxon>Cerrenaceae</taxon>
        <taxon>Cerrena</taxon>
    </lineage>
</organism>
<feature type="transmembrane region" description="Helical" evidence="2">
    <location>
        <begin position="63"/>
        <end position="87"/>
    </location>
</feature>
<keyword evidence="2" id="KW-0472">Membrane</keyword>
<keyword evidence="2" id="KW-0812">Transmembrane</keyword>
<dbReference type="Proteomes" id="UP001385951">
    <property type="component" value="Unassembled WGS sequence"/>
</dbReference>
<dbReference type="AlphaFoldDB" id="A0AAW0GI84"/>
<comment type="caution">
    <text evidence="3">The sequence shown here is derived from an EMBL/GenBank/DDBJ whole genome shotgun (WGS) entry which is preliminary data.</text>
</comment>
<feature type="compositionally biased region" description="Polar residues" evidence="1">
    <location>
        <begin position="242"/>
        <end position="268"/>
    </location>
</feature>
<keyword evidence="4" id="KW-1185">Reference proteome</keyword>
<feature type="region of interest" description="Disordered" evidence="1">
    <location>
        <begin position="240"/>
        <end position="340"/>
    </location>
</feature>
<feature type="compositionally biased region" description="Polar residues" evidence="1">
    <location>
        <begin position="152"/>
        <end position="175"/>
    </location>
</feature>
<proteinExistence type="predicted"/>
<dbReference type="EMBL" id="JASBNA010000003">
    <property type="protein sequence ID" value="KAK7693051.1"/>
    <property type="molecule type" value="Genomic_DNA"/>
</dbReference>